<dbReference type="RefSeq" id="WP_138851181.1">
    <property type="nucleotide sequence ID" value="NZ_CP040710.1"/>
</dbReference>
<dbReference type="InterPro" id="IPR018490">
    <property type="entry name" value="cNMP-bd_dom_sf"/>
</dbReference>
<dbReference type="InterPro" id="IPR014710">
    <property type="entry name" value="RmlC-like_jellyroll"/>
</dbReference>
<evidence type="ECO:0000313" key="1">
    <source>
        <dbReference type="EMBL" id="QCW98826.1"/>
    </source>
</evidence>
<organism evidence="1 2">
    <name type="scientific">Aggregatimonas sangjinii</name>
    <dbReference type="NCBI Taxonomy" id="2583587"/>
    <lineage>
        <taxon>Bacteria</taxon>
        <taxon>Pseudomonadati</taxon>
        <taxon>Bacteroidota</taxon>
        <taxon>Flavobacteriia</taxon>
        <taxon>Flavobacteriales</taxon>
        <taxon>Flavobacteriaceae</taxon>
        <taxon>Aggregatimonas</taxon>
    </lineage>
</organism>
<gene>
    <name evidence="1" type="ORF">FGM00_01330</name>
</gene>
<protein>
    <submittedName>
        <fullName evidence="1">Crp/Fnr family transcriptional regulator</fullName>
    </submittedName>
</protein>
<dbReference type="EMBL" id="CP040710">
    <property type="protein sequence ID" value="QCW98826.1"/>
    <property type="molecule type" value="Genomic_DNA"/>
</dbReference>
<dbReference type="SUPFAM" id="SSF51206">
    <property type="entry name" value="cAMP-binding domain-like"/>
    <property type="match status" value="1"/>
</dbReference>
<dbReference type="KEGG" id="asag:FGM00_01330"/>
<proteinExistence type="predicted"/>
<dbReference type="Gene3D" id="2.60.120.10">
    <property type="entry name" value="Jelly Rolls"/>
    <property type="match status" value="1"/>
</dbReference>
<dbReference type="OrthoDB" id="758145at2"/>
<dbReference type="Proteomes" id="UP000310017">
    <property type="component" value="Chromosome"/>
</dbReference>
<dbReference type="AlphaFoldDB" id="A0A5B7SK53"/>
<evidence type="ECO:0000313" key="2">
    <source>
        <dbReference type="Proteomes" id="UP000310017"/>
    </source>
</evidence>
<reference evidence="1 2" key="1">
    <citation type="submission" date="2019-05" db="EMBL/GenBank/DDBJ databases">
        <title>Genome sequencing of F202Z8.</title>
        <authorList>
            <person name="Kwon Y.M."/>
        </authorList>
    </citation>
    <scope>NUCLEOTIDE SEQUENCE [LARGE SCALE GENOMIC DNA]</scope>
    <source>
        <strain evidence="1 2">F202Z8</strain>
    </source>
</reference>
<accession>A0A5B7SK53</accession>
<keyword evidence="2" id="KW-1185">Reference proteome</keyword>
<name>A0A5B7SK53_9FLAO</name>
<sequence>MIVVDYIKQISPISDVAAAELESRITISFEKKGKVLLKEGEVCSQIYFMQFGFAHQFKWDGTSKISNYFWSNHDFVTHMISFLTQSACEENIELLNDSKLYSLTYQDLQFMYREYPEFNHFGRVMLEKYFVDLAKLGALSKVRPALKRYELLLAEWPELFQLATSGQIASYLNMTQETLSRIRAKKL</sequence>